<feature type="transmembrane region" description="Helical" evidence="1">
    <location>
        <begin position="12"/>
        <end position="30"/>
    </location>
</feature>
<keyword evidence="1" id="KW-1133">Transmembrane helix</keyword>
<evidence type="ECO:0000313" key="2">
    <source>
        <dbReference type="EMBL" id="QGH01638.1"/>
    </source>
</evidence>
<feature type="transmembrane region" description="Helical" evidence="1">
    <location>
        <begin position="36"/>
        <end position="53"/>
    </location>
</feature>
<proteinExistence type="predicted"/>
<evidence type="ECO:0000256" key="1">
    <source>
        <dbReference type="SAM" id="Phobius"/>
    </source>
</evidence>
<keyword evidence="1" id="KW-0812">Transmembrane</keyword>
<sequence>MTKSLVILREAIARLLVVFLALLITCLIKGEPIRLHFMGLMMIFIPMFIFSLSMTRKKKCLHLGLAFVAVYGLGKLVEALTGQFDWSAVTPLPVLVGIVAVLFLIWLFLKSLPIKPTE</sequence>
<reference evidence="2 3" key="1">
    <citation type="submission" date="2018-10" db="EMBL/GenBank/DDBJ databases">
        <title>Comparative Genomics Analysis of the Streptococcus dysgalactiae subspecies dysgalactiae.</title>
        <authorList>
            <person name="Koh T.H."/>
            <person name="Abdul Rahman N."/>
            <person name="Sessions O.M."/>
        </authorList>
    </citation>
    <scope>NUCLEOTIDE SEQUENCE [LARGE SCALE GENOMIC DNA]</scope>
    <source>
        <strain evidence="2 3">DB60705-15</strain>
    </source>
</reference>
<feature type="transmembrane region" description="Helical" evidence="1">
    <location>
        <begin position="60"/>
        <end position="77"/>
    </location>
</feature>
<keyword evidence="1" id="KW-0472">Membrane</keyword>
<keyword evidence="2" id="KW-0131">Cell cycle</keyword>
<feature type="transmembrane region" description="Helical" evidence="1">
    <location>
        <begin position="89"/>
        <end position="109"/>
    </location>
</feature>
<gene>
    <name evidence="2" type="ORF">EA457_03290</name>
</gene>
<name>A0A9X7X7V8_STRDY</name>
<dbReference type="GO" id="GO:0051301">
    <property type="term" value="P:cell division"/>
    <property type="evidence" value="ECO:0007669"/>
    <property type="project" value="UniProtKB-KW"/>
</dbReference>
<protein>
    <submittedName>
        <fullName evidence="2">Cell division protein FtsW</fullName>
    </submittedName>
</protein>
<accession>A0A9X7X7V8</accession>
<dbReference type="Proteomes" id="UP000347383">
    <property type="component" value="Chromosome"/>
</dbReference>
<dbReference type="AlphaFoldDB" id="A0A9X7X7V8"/>
<organism evidence="2 3">
    <name type="scientific">Streptococcus dysgalactiae subsp. dysgalactiae</name>
    <dbReference type="NCBI Taxonomy" id="99822"/>
    <lineage>
        <taxon>Bacteria</taxon>
        <taxon>Bacillati</taxon>
        <taxon>Bacillota</taxon>
        <taxon>Bacilli</taxon>
        <taxon>Lactobacillales</taxon>
        <taxon>Streptococcaceae</taxon>
        <taxon>Streptococcus</taxon>
    </lineage>
</organism>
<dbReference type="EMBL" id="CP033165">
    <property type="protein sequence ID" value="QGH01638.1"/>
    <property type="molecule type" value="Genomic_DNA"/>
</dbReference>
<keyword evidence="2" id="KW-0132">Cell division</keyword>
<dbReference type="RefSeq" id="WP_155777903.1">
    <property type="nucleotide sequence ID" value="NZ_CP033165.1"/>
</dbReference>
<evidence type="ECO:0000313" key="3">
    <source>
        <dbReference type="Proteomes" id="UP000347383"/>
    </source>
</evidence>